<name>A0A100WXK3_MYCFO</name>
<organism evidence="2 3">
    <name type="scientific">Mycolicibacterium fortuitum subsp. acetamidolyticum</name>
    <dbReference type="NCBI Taxonomy" id="144550"/>
    <lineage>
        <taxon>Bacteria</taxon>
        <taxon>Bacillati</taxon>
        <taxon>Actinomycetota</taxon>
        <taxon>Actinomycetes</taxon>
        <taxon>Mycobacteriales</taxon>
        <taxon>Mycobacteriaceae</taxon>
        <taxon>Mycolicibacterium</taxon>
    </lineage>
</organism>
<reference evidence="3" key="2">
    <citation type="submission" date="2016-02" db="EMBL/GenBank/DDBJ databases">
        <title>Draft genome sequence of five rapidly growing Mycobacterium species.</title>
        <authorList>
            <person name="Katahira K."/>
            <person name="Gotou Y."/>
            <person name="Iida K."/>
            <person name="Ogura Y."/>
            <person name="Hayashi T."/>
        </authorList>
    </citation>
    <scope>NUCLEOTIDE SEQUENCE [LARGE SCALE GENOMIC DNA]</scope>
    <source>
        <strain evidence="3">JCM6368</strain>
    </source>
</reference>
<dbReference type="InterPro" id="IPR002586">
    <property type="entry name" value="CobQ/CobB/MinD/ParA_Nub-bd_dom"/>
</dbReference>
<dbReference type="PANTHER" id="PTHR13696">
    <property type="entry name" value="P-LOOP CONTAINING NUCLEOSIDE TRIPHOSPHATE HYDROLASE"/>
    <property type="match status" value="1"/>
</dbReference>
<accession>A0A100WXK3</accession>
<proteinExistence type="predicted"/>
<dbReference type="Gene3D" id="3.40.50.300">
    <property type="entry name" value="P-loop containing nucleotide triphosphate hydrolases"/>
    <property type="match status" value="1"/>
</dbReference>
<dbReference type="PANTHER" id="PTHR13696:SF96">
    <property type="entry name" value="COBQ_COBB_MIND_PARA NUCLEOTIDE BINDING DOMAIN-CONTAINING PROTEIN"/>
    <property type="match status" value="1"/>
</dbReference>
<dbReference type="InterPro" id="IPR050678">
    <property type="entry name" value="DNA_Partitioning_ATPase"/>
</dbReference>
<dbReference type="AlphaFoldDB" id="A0A100WXK3"/>
<dbReference type="RefSeq" id="WP_061265536.1">
    <property type="nucleotide sequence ID" value="NZ_BCSZ01000069.1"/>
</dbReference>
<sequence>MSPVLTIVVANLKGGSTKTTTAAFILHALAESGLSVLGVDADGENESLLSWSEAGEWNIPVIGMPVTDLHRKLPGVAGDRYDAVVIDTPPMKERRGVVASAIRLATHVLVPMAPTGMEYARVPAIRELVDDAAALAADDPPQLAVVLTRTVPNAASTDVYRQMLGSDGVRVLGPTVGRLERYAQAFGLPITHAAATAYGDIAAELLGVTTE</sequence>
<reference evidence="2 3" key="1">
    <citation type="journal article" date="2016" name="Genome Announc.">
        <title>Draft Genome Sequences of Five Rapidly Growing Mycobacterium Species, M. thermoresistibile, M. fortuitum subsp. acetamidolyticum, M. canariasense, M. brisbanense, and M. novocastrense.</title>
        <authorList>
            <person name="Katahira K."/>
            <person name="Ogura Y."/>
            <person name="Gotoh Y."/>
            <person name="Hayashi T."/>
        </authorList>
    </citation>
    <scope>NUCLEOTIDE SEQUENCE [LARGE SCALE GENOMIC DNA]</scope>
    <source>
        <strain evidence="2 3">JCM6368</strain>
    </source>
</reference>
<comment type="caution">
    <text evidence="2">The sequence shown here is derived from an EMBL/GenBank/DDBJ whole genome shotgun (WGS) entry which is preliminary data.</text>
</comment>
<dbReference type="SUPFAM" id="SSF52540">
    <property type="entry name" value="P-loop containing nucleoside triphosphate hydrolases"/>
    <property type="match status" value="1"/>
</dbReference>
<evidence type="ECO:0000313" key="2">
    <source>
        <dbReference type="EMBL" id="GAT06208.1"/>
    </source>
</evidence>
<dbReference type="InterPro" id="IPR027417">
    <property type="entry name" value="P-loop_NTPase"/>
</dbReference>
<gene>
    <name evidence="2" type="ORF">RMCFA_6319</name>
</gene>
<evidence type="ECO:0000259" key="1">
    <source>
        <dbReference type="Pfam" id="PF01656"/>
    </source>
</evidence>
<feature type="domain" description="CobQ/CobB/MinD/ParA nucleotide binding" evidence="1">
    <location>
        <begin position="7"/>
        <end position="184"/>
    </location>
</feature>
<dbReference type="PIRSF" id="PIRSF009320">
    <property type="entry name" value="Nuc_binding_HP_1000"/>
    <property type="match status" value="1"/>
</dbReference>
<dbReference type="CDD" id="cd02042">
    <property type="entry name" value="ParAB_family"/>
    <property type="match status" value="1"/>
</dbReference>
<dbReference type="Proteomes" id="UP000069705">
    <property type="component" value="Unassembled WGS sequence"/>
</dbReference>
<protein>
    <submittedName>
        <fullName evidence="2">Cobyrinic acid ac-diamide synthase</fullName>
    </submittedName>
</protein>
<dbReference type="Pfam" id="PF01656">
    <property type="entry name" value="CbiA"/>
    <property type="match status" value="1"/>
</dbReference>
<evidence type="ECO:0000313" key="3">
    <source>
        <dbReference type="Proteomes" id="UP000069705"/>
    </source>
</evidence>
<dbReference type="EMBL" id="BCSZ01000069">
    <property type="protein sequence ID" value="GAT06208.1"/>
    <property type="molecule type" value="Genomic_DNA"/>
</dbReference>